<gene>
    <name evidence="1" type="ORF">GLOINDRAFT_15005</name>
</gene>
<reference evidence="1" key="1">
    <citation type="submission" date="2013-07" db="EMBL/GenBank/DDBJ databases">
        <title>The genome of an arbuscular mycorrhizal fungus provides insights into the evolution of the oldest plant symbiosis.</title>
        <authorList>
            <consortium name="DOE Joint Genome Institute"/>
            <person name="Tisserant E."/>
            <person name="Malbreil M."/>
            <person name="Kuo A."/>
            <person name="Kohler A."/>
            <person name="Symeonidi A."/>
            <person name="Balestrini R."/>
            <person name="Charron P."/>
            <person name="Duensing N."/>
            <person name="Frei-dit-Frey N."/>
            <person name="Gianinazzi-Pearson V."/>
            <person name="Gilbert B."/>
            <person name="Handa Y."/>
            <person name="Hijri M."/>
            <person name="Kaul R."/>
            <person name="Kawaguchi M."/>
            <person name="Krajinski F."/>
            <person name="Lammers P."/>
            <person name="Lapierre D."/>
            <person name="Masclaux F.G."/>
            <person name="Murat C."/>
            <person name="Morin E."/>
            <person name="Ndikumana S."/>
            <person name="Pagni M."/>
            <person name="Petitpierre D."/>
            <person name="Requena N."/>
            <person name="Rosikiewicz P."/>
            <person name="Riley R."/>
            <person name="Saito K."/>
            <person name="San Clemente H."/>
            <person name="Shapiro H."/>
            <person name="van Tuinen D."/>
            <person name="Becard G."/>
            <person name="Bonfante P."/>
            <person name="Paszkowski U."/>
            <person name="Shachar-Hill Y."/>
            <person name="Young J.P."/>
            <person name="Sanders I.R."/>
            <person name="Henrissat B."/>
            <person name="Rensing S.A."/>
            <person name="Grigoriev I.V."/>
            <person name="Corradi N."/>
            <person name="Roux C."/>
            <person name="Martin F."/>
        </authorList>
    </citation>
    <scope>NUCLEOTIDE SEQUENCE</scope>
    <source>
        <strain evidence="1">DAOM 197198</strain>
    </source>
</reference>
<accession>U9V7F7</accession>
<dbReference type="VEuPathDB" id="FungiDB:RhiirFUN_016513"/>
<dbReference type="AlphaFoldDB" id="U9V7F7"/>
<proteinExistence type="predicted"/>
<dbReference type="HOGENOM" id="CLU_1960715_0_0_1"/>
<name>U9V7F7_RHIID</name>
<sequence>MERFGDRCFFHQISTFWLYDILKAQDTILKAQDAHLEGWTPILKVLYDLNADLKSSFEGLKLRFTSFRSGLPFSKVHFKGRTHFEDGWFLGTLDVDLGTGIPIEKSAIVFSLDFGFRMKVSDGLFLNS</sequence>
<organism evidence="1">
    <name type="scientific">Rhizophagus irregularis (strain DAOM 181602 / DAOM 197198 / MUCL 43194)</name>
    <name type="common">Arbuscular mycorrhizal fungus</name>
    <name type="synonym">Glomus intraradices</name>
    <dbReference type="NCBI Taxonomy" id="747089"/>
    <lineage>
        <taxon>Eukaryota</taxon>
        <taxon>Fungi</taxon>
        <taxon>Fungi incertae sedis</taxon>
        <taxon>Mucoromycota</taxon>
        <taxon>Glomeromycotina</taxon>
        <taxon>Glomeromycetes</taxon>
        <taxon>Glomerales</taxon>
        <taxon>Glomeraceae</taxon>
        <taxon>Rhizophagus</taxon>
    </lineage>
</organism>
<protein>
    <submittedName>
        <fullName evidence="1">Uncharacterized protein</fullName>
    </submittedName>
</protein>
<evidence type="ECO:0000313" key="1">
    <source>
        <dbReference type="EMBL" id="ESA23861.1"/>
    </source>
</evidence>
<dbReference type="EMBL" id="KI274424">
    <property type="protein sequence ID" value="ESA23861.1"/>
    <property type="molecule type" value="Genomic_DNA"/>
</dbReference>